<dbReference type="InterPro" id="IPR038094">
    <property type="entry name" value="Desulfoferrodoxin_N_sf"/>
</dbReference>
<accession>A0ABW6JRT8</accession>
<comment type="caution">
    <text evidence="1">The sequence shown here is derived from an EMBL/GenBank/DDBJ whole genome shotgun (WGS) entry which is preliminary data.</text>
</comment>
<dbReference type="Gene3D" id="2.20.28.100">
    <property type="entry name" value="Desulphoferrodoxin, N-terminal domain"/>
    <property type="match status" value="1"/>
</dbReference>
<sequence length="48" mass="5127">MPFQEGEVYRCPDERCGCEVTVTKGAAPGQGGDRNPTCCCGQEMTKVS</sequence>
<name>A0ABW6JRT8_STRCE</name>
<keyword evidence="2" id="KW-1185">Reference proteome</keyword>
<gene>
    <name evidence="1" type="ORF">ACFU0X_34620</name>
</gene>
<dbReference type="Proteomes" id="UP001600650">
    <property type="component" value="Unassembled WGS sequence"/>
</dbReference>
<evidence type="ECO:0000313" key="2">
    <source>
        <dbReference type="Proteomes" id="UP001600650"/>
    </source>
</evidence>
<proteinExistence type="predicted"/>
<evidence type="ECO:0008006" key="3">
    <source>
        <dbReference type="Google" id="ProtNLM"/>
    </source>
</evidence>
<reference evidence="1 2" key="1">
    <citation type="submission" date="2024-09" db="EMBL/GenBank/DDBJ databases">
        <title>The Natural Products Discovery Center: Release of the First 8490 Sequenced Strains for Exploring Actinobacteria Biosynthetic Diversity.</title>
        <authorList>
            <person name="Kalkreuter E."/>
            <person name="Kautsar S.A."/>
            <person name="Yang D."/>
            <person name="Bader C.D."/>
            <person name="Teijaro C.N."/>
            <person name="Fluegel L."/>
            <person name="Davis C.M."/>
            <person name="Simpson J.R."/>
            <person name="Lauterbach L."/>
            <person name="Steele A.D."/>
            <person name="Gui C."/>
            <person name="Meng S."/>
            <person name="Li G."/>
            <person name="Viehrig K."/>
            <person name="Ye F."/>
            <person name="Su P."/>
            <person name="Kiefer A.F."/>
            <person name="Nichols A."/>
            <person name="Cepeda A.J."/>
            <person name="Yan W."/>
            <person name="Fan B."/>
            <person name="Jiang Y."/>
            <person name="Adhikari A."/>
            <person name="Zheng C.-J."/>
            <person name="Schuster L."/>
            <person name="Cowan T.M."/>
            <person name="Smanski M.J."/>
            <person name="Chevrette M.G."/>
            <person name="De Carvalho L.P.S."/>
            <person name="Shen B."/>
        </authorList>
    </citation>
    <scope>NUCLEOTIDE SEQUENCE [LARGE SCALE GENOMIC DNA]</scope>
    <source>
        <strain evidence="1 2">NPDC057399</strain>
    </source>
</reference>
<protein>
    <recommendedName>
        <fullName evidence="3">Metallothionein</fullName>
    </recommendedName>
</protein>
<evidence type="ECO:0000313" key="1">
    <source>
        <dbReference type="EMBL" id="MFE7968113.1"/>
    </source>
</evidence>
<dbReference type="EMBL" id="JBHVBU010000233">
    <property type="protein sequence ID" value="MFE7968113.1"/>
    <property type="molecule type" value="Genomic_DNA"/>
</dbReference>
<organism evidence="1 2">
    <name type="scientific">Streptomyces cellulosae</name>
    <dbReference type="NCBI Taxonomy" id="1968"/>
    <lineage>
        <taxon>Bacteria</taxon>
        <taxon>Bacillati</taxon>
        <taxon>Actinomycetota</taxon>
        <taxon>Actinomycetes</taxon>
        <taxon>Kitasatosporales</taxon>
        <taxon>Streptomycetaceae</taxon>
        <taxon>Streptomyces</taxon>
    </lineage>
</organism>
<dbReference type="RefSeq" id="WP_381728979.1">
    <property type="nucleotide sequence ID" value="NZ_JBHVBU010000233.1"/>
</dbReference>